<dbReference type="PANTHER" id="PTHR11351:SF33">
    <property type="entry name" value="DELTA-9 FATTY ACID DESATURASE, DESA"/>
    <property type="match status" value="1"/>
</dbReference>
<keyword evidence="7" id="KW-0443">Lipid metabolism</keyword>
<keyword evidence="5 9" id="KW-1133">Transmembrane helix</keyword>
<evidence type="ECO:0000256" key="3">
    <source>
        <dbReference type="ARBA" id="ARBA00022692"/>
    </source>
</evidence>
<evidence type="ECO:0000256" key="4">
    <source>
        <dbReference type="ARBA" id="ARBA00022832"/>
    </source>
</evidence>
<protein>
    <submittedName>
        <fullName evidence="10">Fatty acid desaturase</fullName>
    </submittedName>
</protein>
<comment type="subcellular location">
    <subcellularLocation>
        <location evidence="1">Membrane</location>
        <topology evidence="1">Multi-pass membrane protein</topology>
    </subcellularLocation>
</comment>
<evidence type="ECO:0000313" key="10">
    <source>
        <dbReference type="EMBL" id="KTD76601.1"/>
    </source>
</evidence>
<dbReference type="OrthoDB" id="5648500at2"/>
<dbReference type="InterPro" id="IPR015876">
    <property type="entry name" value="Acyl-CoA_DS"/>
</dbReference>
<dbReference type="PANTHER" id="PTHR11351">
    <property type="entry name" value="ACYL-COA DESATURASE"/>
    <property type="match status" value="1"/>
</dbReference>
<dbReference type="GO" id="GO:0006631">
    <property type="term" value="P:fatty acid metabolic process"/>
    <property type="evidence" value="ECO:0007669"/>
    <property type="project" value="UniProtKB-KW"/>
</dbReference>
<organism evidence="10 11">
    <name type="scientific">Legionella waltersii</name>
    <dbReference type="NCBI Taxonomy" id="66969"/>
    <lineage>
        <taxon>Bacteria</taxon>
        <taxon>Pseudomonadati</taxon>
        <taxon>Pseudomonadota</taxon>
        <taxon>Gammaproteobacteria</taxon>
        <taxon>Legionellales</taxon>
        <taxon>Legionellaceae</taxon>
        <taxon>Legionella</taxon>
    </lineage>
</organism>
<dbReference type="Proteomes" id="UP000054729">
    <property type="component" value="Unassembled WGS sequence"/>
</dbReference>
<dbReference type="PATRIC" id="fig|66969.6.peg.2525"/>
<evidence type="ECO:0000256" key="2">
    <source>
        <dbReference type="ARBA" id="ARBA00008749"/>
    </source>
</evidence>
<dbReference type="CDD" id="cd03505">
    <property type="entry name" value="Delta9-FADS-like"/>
    <property type="match status" value="1"/>
</dbReference>
<dbReference type="RefSeq" id="WP_058480946.1">
    <property type="nucleotide sequence ID" value="NZ_CAAAIQ010000001.1"/>
</dbReference>
<evidence type="ECO:0000313" key="11">
    <source>
        <dbReference type="Proteomes" id="UP000054729"/>
    </source>
</evidence>
<gene>
    <name evidence="10" type="ORF">Lwal_2323</name>
</gene>
<feature type="transmembrane region" description="Helical" evidence="9">
    <location>
        <begin position="186"/>
        <end position="206"/>
    </location>
</feature>
<feature type="transmembrane region" description="Helical" evidence="9">
    <location>
        <begin position="27"/>
        <end position="47"/>
    </location>
</feature>
<keyword evidence="11" id="KW-1185">Reference proteome</keyword>
<evidence type="ECO:0000256" key="7">
    <source>
        <dbReference type="ARBA" id="ARBA00023098"/>
    </source>
</evidence>
<evidence type="ECO:0000256" key="1">
    <source>
        <dbReference type="ARBA" id="ARBA00004141"/>
    </source>
</evidence>
<keyword evidence="3 9" id="KW-0812">Transmembrane</keyword>
<feature type="transmembrane region" description="Helical" evidence="9">
    <location>
        <begin position="59"/>
        <end position="81"/>
    </location>
</feature>
<dbReference type="STRING" id="66969.Lwal_2323"/>
<evidence type="ECO:0000256" key="5">
    <source>
        <dbReference type="ARBA" id="ARBA00022989"/>
    </source>
</evidence>
<reference evidence="10 11" key="1">
    <citation type="submission" date="2015-11" db="EMBL/GenBank/DDBJ databases">
        <title>Genomic analysis of 38 Legionella species identifies large and diverse effector repertoires.</title>
        <authorList>
            <person name="Burstein D."/>
            <person name="Amaro F."/>
            <person name="Zusman T."/>
            <person name="Lifshitz Z."/>
            <person name="Cohen O."/>
            <person name="Gilbert J.A."/>
            <person name="Pupko T."/>
            <person name="Shuman H.A."/>
            <person name="Segal G."/>
        </authorList>
    </citation>
    <scope>NUCLEOTIDE SEQUENCE [LARGE SCALE GENOMIC DNA]</scope>
    <source>
        <strain evidence="10 11">ATCC 51914</strain>
    </source>
</reference>
<name>A0A0W1A5P7_9GAMM</name>
<sequence length="331" mass="37608">MKSTGNKQDASLNKLSSNQTTPGFLHFKYSLIIIGIIVLFWGTTLAFPTITHGLIGSNFFYCLLYLVLTLHITLVTISVYLHRSETHRAVTFHPAVRHFFRFWLWLFTGTNRGGWVAVHRLHHQNPDTEKDPHSPVVYGLKKIFTHGIELYSNAKTPEAIAKFGCVTDDDVLEKKLYAKLPVRGPLSLFLIQLVLLGIWAIPLWTIQMILQILMQASVINGLGHAIGYRNFNTQDNSHNLTRWGIIVGGEELHNNHHLNPASAKFSFRTDEYDIGWFYICVLRRLGLATIKLKPVASIDLKYTKGLFKDLKNRSSHVGQMLFLALFVCVVL</sequence>
<keyword evidence="6" id="KW-0560">Oxidoreductase</keyword>
<keyword evidence="8 9" id="KW-0472">Membrane</keyword>
<comment type="caution">
    <text evidence="10">The sequence shown here is derived from an EMBL/GenBank/DDBJ whole genome shotgun (WGS) entry which is preliminary data.</text>
</comment>
<keyword evidence="4" id="KW-0276">Fatty acid metabolism</keyword>
<comment type="similarity">
    <text evidence="2">Belongs to the fatty acid desaturase type 2 family.</text>
</comment>
<dbReference type="GO" id="GO:0016717">
    <property type="term" value="F:oxidoreductase activity, acting on paired donors, with oxidation of a pair of donors resulting in the reduction of molecular oxygen to two molecules of water"/>
    <property type="evidence" value="ECO:0007669"/>
    <property type="project" value="InterPro"/>
</dbReference>
<proteinExistence type="inferred from homology"/>
<accession>A0A0W1A5P7</accession>
<dbReference type="EMBL" id="LNZB01000051">
    <property type="protein sequence ID" value="KTD76601.1"/>
    <property type="molecule type" value="Genomic_DNA"/>
</dbReference>
<dbReference type="AlphaFoldDB" id="A0A0W1A5P7"/>
<evidence type="ECO:0000256" key="8">
    <source>
        <dbReference type="ARBA" id="ARBA00023136"/>
    </source>
</evidence>
<evidence type="ECO:0000256" key="9">
    <source>
        <dbReference type="SAM" id="Phobius"/>
    </source>
</evidence>
<evidence type="ECO:0000256" key="6">
    <source>
        <dbReference type="ARBA" id="ARBA00023002"/>
    </source>
</evidence>
<dbReference type="GO" id="GO:0016020">
    <property type="term" value="C:membrane"/>
    <property type="evidence" value="ECO:0007669"/>
    <property type="project" value="UniProtKB-SubCell"/>
</dbReference>